<evidence type="ECO:0000313" key="1">
    <source>
        <dbReference type="EMBL" id="CAB4163795.1"/>
    </source>
</evidence>
<keyword evidence="1" id="KW-0808">Transferase</keyword>
<dbReference type="Gene3D" id="3.40.50.2000">
    <property type="entry name" value="Glycogen Phosphorylase B"/>
    <property type="match status" value="1"/>
</dbReference>
<protein>
    <submittedName>
        <fullName evidence="1">Sulfotransferase family</fullName>
    </submittedName>
</protein>
<name>A0A6J5P3Q5_9CAUD</name>
<dbReference type="EMBL" id="LR797099">
    <property type="protein sequence ID" value="CAB4186805.1"/>
    <property type="molecule type" value="Genomic_DNA"/>
</dbReference>
<dbReference type="EMBL" id="LR796758">
    <property type="protein sequence ID" value="CAB4163795.1"/>
    <property type="molecule type" value="Genomic_DNA"/>
</dbReference>
<organism evidence="1">
    <name type="scientific">uncultured Caudovirales phage</name>
    <dbReference type="NCBI Taxonomy" id="2100421"/>
    <lineage>
        <taxon>Viruses</taxon>
        <taxon>Duplodnaviria</taxon>
        <taxon>Heunggongvirae</taxon>
        <taxon>Uroviricota</taxon>
        <taxon>Caudoviricetes</taxon>
        <taxon>Peduoviridae</taxon>
        <taxon>Maltschvirus</taxon>
        <taxon>Maltschvirus maltsch</taxon>
    </lineage>
</organism>
<dbReference type="SUPFAM" id="SSF53756">
    <property type="entry name" value="UDP-Glycosyltransferase/glycogen phosphorylase"/>
    <property type="match status" value="1"/>
</dbReference>
<reference evidence="1" key="1">
    <citation type="submission" date="2020-04" db="EMBL/GenBank/DDBJ databases">
        <authorList>
            <person name="Chiriac C."/>
            <person name="Salcher M."/>
            <person name="Ghai R."/>
            <person name="Kavagutti S V."/>
        </authorList>
    </citation>
    <scope>NUCLEOTIDE SEQUENCE</scope>
</reference>
<evidence type="ECO:0000313" key="2">
    <source>
        <dbReference type="EMBL" id="CAB4165543.1"/>
    </source>
</evidence>
<dbReference type="Pfam" id="PF13469">
    <property type="entry name" value="Sulfotransfer_3"/>
    <property type="match status" value="1"/>
</dbReference>
<dbReference type="InterPro" id="IPR027417">
    <property type="entry name" value="P-loop_NTPase"/>
</dbReference>
<gene>
    <name evidence="3" type="ORF">UFOVP1146_151</name>
    <name evidence="4" type="ORF">UFOVP1638_414</name>
    <name evidence="1" type="ORF">UFOVP812_64</name>
    <name evidence="2" type="ORF">UFOVP818_79</name>
</gene>
<evidence type="ECO:0000313" key="3">
    <source>
        <dbReference type="EMBL" id="CAB4186805.1"/>
    </source>
</evidence>
<proteinExistence type="predicted"/>
<dbReference type="SUPFAM" id="SSF52540">
    <property type="entry name" value="P-loop containing nucleoside triphosphate hydrolases"/>
    <property type="match status" value="1"/>
</dbReference>
<dbReference type="GO" id="GO:0016740">
    <property type="term" value="F:transferase activity"/>
    <property type="evidence" value="ECO:0007669"/>
    <property type="project" value="UniProtKB-KW"/>
</dbReference>
<sequence>MNKILHFLSGIPRSGSTVLAAILNQNPQTHVSTTSGLVHALDGLANTWHSAHLLNENDPHRTLLAQTMRGAVDAFYSEIEKPVIIDKSRGWPIAQIMQAMKEVLQRPPKIIATVRSVPDCAASFIRIAKPNNLDEFISSGQLMDHLRAAYISLQNGYECAPENFLIIEYEDLIAEPRKQLNRVHDFLDLPPFEYDFNNIDGTSVAEDDENIHGTVGMHDVKSVLAKQHNQDPRDLLKHHYTAFCQPEFWLDTPRTIPKLHDLDLQLAASTVGNFAEGWRLAEKLEKEDPNNNRAAYNRGWYLLRQGQIQKGYQSLDKGRIAGVFGNNRPDIVTPQWDGKSKGIVLLYLEGGLGDQIHQIRYAKYIAAKGCKVIVSCSGPLASLFIDVEGVSGVIQHEATFGIYHDFWVAGMSAIVPLGIELLDISGAPYLTKPITITGNKKRIGLRWQGNPRFEHEHHKLFPFDLMFDAVKNVNADFISLQRDESVNACPDWVNKVPLDSWEDTRHAASSCDLVISSCTSVSHLAGALGIPTWVIMPIMPYFLYAIDGDKTPYYDSFTLFRQEVFGEWEAPFIKIKESLNK</sequence>
<evidence type="ECO:0000313" key="4">
    <source>
        <dbReference type="EMBL" id="CAB4221591.1"/>
    </source>
</evidence>
<dbReference type="EMBL" id="LR796776">
    <property type="protein sequence ID" value="CAB4165543.1"/>
    <property type="molecule type" value="Genomic_DNA"/>
</dbReference>
<dbReference type="Gene3D" id="3.40.50.300">
    <property type="entry name" value="P-loop containing nucleotide triphosphate hydrolases"/>
    <property type="match status" value="1"/>
</dbReference>
<dbReference type="EMBL" id="LR797502">
    <property type="protein sequence ID" value="CAB4221591.1"/>
    <property type="molecule type" value="Genomic_DNA"/>
</dbReference>
<accession>A0A6J5P3Q5</accession>